<evidence type="ECO:0000313" key="2">
    <source>
        <dbReference type="Proteomes" id="UP000499080"/>
    </source>
</evidence>
<comment type="caution">
    <text evidence="1">The sequence shown here is derived from an EMBL/GenBank/DDBJ whole genome shotgun (WGS) entry which is preliminary data.</text>
</comment>
<dbReference type="AlphaFoldDB" id="A0A4Y2PX63"/>
<gene>
    <name evidence="1" type="ORF">AVEN_10260_1</name>
</gene>
<keyword evidence="2" id="KW-1185">Reference proteome</keyword>
<dbReference type="OrthoDB" id="6415313at2759"/>
<accession>A0A4Y2PX63</accession>
<evidence type="ECO:0000313" key="1">
    <source>
        <dbReference type="EMBL" id="GBN56485.1"/>
    </source>
</evidence>
<name>A0A4Y2PX63_ARAVE</name>
<dbReference type="Proteomes" id="UP000499080">
    <property type="component" value="Unassembled WGS sequence"/>
</dbReference>
<proteinExistence type="predicted"/>
<protein>
    <recommendedName>
        <fullName evidence="3">ZP domain-containing protein</fullName>
    </recommendedName>
</protein>
<reference evidence="1 2" key="1">
    <citation type="journal article" date="2019" name="Sci. Rep.">
        <title>Orb-weaving spider Araneus ventricosus genome elucidates the spidroin gene catalogue.</title>
        <authorList>
            <person name="Kono N."/>
            <person name="Nakamura H."/>
            <person name="Ohtoshi R."/>
            <person name="Moran D.A.P."/>
            <person name="Shinohara A."/>
            <person name="Yoshida Y."/>
            <person name="Fujiwara M."/>
            <person name="Mori M."/>
            <person name="Tomita M."/>
            <person name="Arakawa K."/>
        </authorList>
    </citation>
    <scope>NUCLEOTIDE SEQUENCE [LARGE SCALE GENOMIC DNA]</scope>
</reference>
<dbReference type="EMBL" id="BGPR01012532">
    <property type="protein sequence ID" value="GBN56485.1"/>
    <property type="molecule type" value="Genomic_DNA"/>
</dbReference>
<sequence>MLARVAISCKVPGQQFLTDEEEDEEFAPVVTHRCERGQMIVDVTTQHPFRGIIHPRDYRSGPCVAQGRGGRTTTLTLDLHADKDDPRYCGVQFRKVRPLLPRDTCKAGFTREQ</sequence>
<evidence type="ECO:0008006" key="3">
    <source>
        <dbReference type="Google" id="ProtNLM"/>
    </source>
</evidence>
<organism evidence="1 2">
    <name type="scientific">Araneus ventricosus</name>
    <name type="common">Orbweaver spider</name>
    <name type="synonym">Epeira ventricosa</name>
    <dbReference type="NCBI Taxonomy" id="182803"/>
    <lineage>
        <taxon>Eukaryota</taxon>
        <taxon>Metazoa</taxon>
        <taxon>Ecdysozoa</taxon>
        <taxon>Arthropoda</taxon>
        <taxon>Chelicerata</taxon>
        <taxon>Arachnida</taxon>
        <taxon>Araneae</taxon>
        <taxon>Araneomorphae</taxon>
        <taxon>Entelegynae</taxon>
        <taxon>Araneoidea</taxon>
        <taxon>Araneidae</taxon>
        <taxon>Araneus</taxon>
    </lineage>
</organism>